<organism evidence="2 3">
    <name type="scientific">Micromonospora deserti</name>
    <dbReference type="NCBI Taxonomy" id="2070366"/>
    <lineage>
        <taxon>Bacteria</taxon>
        <taxon>Bacillati</taxon>
        <taxon>Actinomycetota</taxon>
        <taxon>Actinomycetes</taxon>
        <taxon>Micromonosporales</taxon>
        <taxon>Micromonosporaceae</taxon>
        <taxon>Micromonospora</taxon>
    </lineage>
</organism>
<dbReference type="EMBL" id="POUB01000242">
    <property type="protein sequence ID" value="PZF89780.1"/>
    <property type="molecule type" value="Genomic_DNA"/>
</dbReference>
<feature type="transmembrane region" description="Helical" evidence="1">
    <location>
        <begin position="27"/>
        <end position="45"/>
    </location>
</feature>
<evidence type="ECO:0000313" key="3">
    <source>
        <dbReference type="Proteomes" id="UP000248749"/>
    </source>
</evidence>
<sequence>MINFETPPDRRLLAVALRHAFRRTLRLLVVCGFLLLLPATVDLLADRPVRVAGWVVAALVFWLSPRFVVRGAVENNWKTYGVPIAWQLSDEGLRMSTRLMESLLRWEALETVELIPGQLLFRVNRQQVVPVPIAGLSPHDRDALLGFLGGRGLLAGGEQAAGGATVTG</sequence>
<keyword evidence="1" id="KW-0812">Transmembrane</keyword>
<dbReference type="Proteomes" id="UP000248749">
    <property type="component" value="Unassembled WGS sequence"/>
</dbReference>
<keyword evidence="1" id="KW-0472">Membrane</keyword>
<gene>
    <name evidence="2" type="ORF">C1I99_25125</name>
</gene>
<evidence type="ECO:0000313" key="2">
    <source>
        <dbReference type="EMBL" id="PZF89780.1"/>
    </source>
</evidence>
<reference evidence="2 3" key="1">
    <citation type="submission" date="2018-01" db="EMBL/GenBank/DDBJ databases">
        <title>Draft genome sequence of Salinispora sp. 13K206.</title>
        <authorList>
            <person name="Sahin N."/>
            <person name="Saygin H."/>
            <person name="Ay H."/>
        </authorList>
    </citation>
    <scope>NUCLEOTIDE SEQUENCE [LARGE SCALE GENOMIC DNA]</scope>
    <source>
        <strain evidence="2 3">13K206</strain>
    </source>
</reference>
<name>A0A2W2BW42_9ACTN</name>
<accession>A0A2W2BW42</accession>
<proteinExistence type="predicted"/>
<keyword evidence="1" id="KW-1133">Transmembrane helix</keyword>
<comment type="caution">
    <text evidence="2">The sequence shown here is derived from an EMBL/GenBank/DDBJ whole genome shotgun (WGS) entry which is preliminary data.</text>
</comment>
<dbReference type="AlphaFoldDB" id="A0A2W2BW42"/>
<evidence type="ECO:0000256" key="1">
    <source>
        <dbReference type="SAM" id="Phobius"/>
    </source>
</evidence>
<keyword evidence="3" id="KW-1185">Reference proteome</keyword>
<evidence type="ECO:0008006" key="4">
    <source>
        <dbReference type="Google" id="ProtNLM"/>
    </source>
</evidence>
<protein>
    <recommendedName>
        <fullName evidence="4">YcxB-like protein domain-containing protein</fullName>
    </recommendedName>
</protein>
<feature type="transmembrane region" description="Helical" evidence="1">
    <location>
        <begin position="51"/>
        <end position="69"/>
    </location>
</feature>